<dbReference type="InterPro" id="IPR002656">
    <property type="entry name" value="Acyl_transf_3_dom"/>
</dbReference>
<feature type="transmembrane region" description="Helical" evidence="1">
    <location>
        <begin position="260"/>
        <end position="279"/>
    </location>
</feature>
<gene>
    <name evidence="3" type="ORF">E5K02_05215</name>
</gene>
<sequence length="369" mass="40710">MKPGSYFPALTGLRAVAAYCVFFFHFPPVEASGSGLGQLLHALCREGHLGVSIFFTLSGFLICQRYYHVEFTRRQLLAYARRRWARIYPVFFLVTTLTFLLNKLYAADNGLWLYIANITLLKGFSDGLAFTGIVQTWSLTVEECFYLLAPLLFWLGRRYSPRVWAGCGAALLLAGFVAYTWTGTGWELNFAQAHFMLIATLFGRSSEFLLGAAFALATPAEAVTQRATRAGSLLVLLALAALTGIQLYSGKVSIDTAGGVVVNNLLLPLGTGLLLSGLASEQTLLRRALSTAPLQVLGRASYCFYLLHMGVWHDQLLRWLPAGLPGLLRFGLVWLLTVALSVGLYYLVEKPVHGFLLRSTTRRQQPQPA</sequence>
<accession>A0A4Z0QGK1</accession>
<keyword evidence="1" id="KW-0472">Membrane</keyword>
<feature type="transmembrane region" description="Helical" evidence="1">
    <location>
        <begin position="327"/>
        <end position="348"/>
    </location>
</feature>
<keyword evidence="1" id="KW-1133">Transmembrane helix</keyword>
<feature type="transmembrane region" description="Helical" evidence="1">
    <location>
        <begin position="193"/>
        <end position="218"/>
    </location>
</feature>
<dbReference type="PANTHER" id="PTHR23028">
    <property type="entry name" value="ACETYLTRANSFERASE"/>
    <property type="match status" value="1"/>
</dbReference>
<dbReference type="InterPro" id="IPR050879">
    <property type="entry name" value="Acyltransferase_3"/>
</dbReference>
<dbReference type="RefSeq" id="WP_135392742.1">
    <property type="nucleotide sequence ID" value="NZ_SRMB01000001.1"/>
</dbReference>
<reference evidence="3 4" key="1">
    <citation type="submission" date="2019-04" db="EMBL/GenBank/DDBJ databases">
        <authorList>
            <person name="Feng G."/>
            <person name="Zhang J."/>
            <person name="Zhu H."/>
        </authorList>
    </citation>
    <scope>NUCLEOTIDE SEQUENCE [LARGE SCALE GENOMIC DNA]</scope>
    <source>
        <strain evidence="3 4">9PBR-1</strain>
    </source>
</reference>
<feature type="transmembrane region" description="Helical" evidence="1">
    <location>
        <begin position="87"/>
        <end position="107"/>
    </location>
</feature>
<dbReference type="EMBL" id="SRMB01000001">
    <property type="protein sequence ID" value="TGE28864.1"/>
    <property type="molecule type" value="Genomic_DNA"/>
</dbReference>
<comment type="caution">
    <text evidence="3">The sequence shown here is derived from an EMBL/GenBank/DDBJ whole genome shotgun (WGS) entry which is preliminary data.</text>
</comment>
<feature type="transmembrane region" description="Helical" evidence="1">
    <location>
        <begin position="47"/>
        <end position="67"/>
    </location>
</feature>
<feature type="transmembrane region" description="Helical" evidence="1">
    <location>
        <begin position="288"/>
        <end position="307"/>
    </location>
</feature>
<dbReference type="GO" id="GO:0016747">
    <property type="term" value="F:acyltransferase activity, transferring groups other than amino-acyl groups"/>
    <property type="evidence" value="ECO:0007669"/>
    <property type="project" value="InterPro"/>
</dbReference>
<dbReference type="OrthoDB" id="9796461at2"/>
<dbReference type="Proteomes" id="UP000298471">
    <property type="component" value="Unassembled WGS sequence"/>
</dbReference>
<evidence type="ECO:0000313" key="4">
    <source>
        <dbReference type="Proteomes" id="UP000298471"/>
    </source>
</evidence>
<dbReference type="PANTHER" id="PTHR23028:SF131">
    <property type="entry name" value="BLR2367 PROTEIN"/>
    <property type="match status" value="1"/>
</dbReference>
<name>A0A4Z0QGK1_9BACT</name>
<dbReference type="GO" id="GO:0016020">
    <property type="term" value="C:membrane"/>
    <property type="evidence" value="ECO:0007669"/>
    <property type="project" value="TreeGrafter"/>
</dbReference>
<feature type="transmembrane region" description="Helical" evidence="1">
    <location>
        <begin position="127"/>
        <end position="156"/>
    </location>
</feature>
<evidence type="ECO:0000259" key="2">
    <source>
        <dbReference type="Pfam" id="PF01757"/>
    </source>
</evidence>
<keyword evidence="3" id="KW-0012">Acyltransferase</keyword>
<dbReference type="GO" id="GO:0000271">
    <property type="term" value="P:polysaccharide biosynthetic process"/>
    <property type="evidence" value="ECO:0007669"/>
    <property type="project" value="TreeGrafter"/>
</dbReference>
<proteinExistence type="predicted"/>
<feature type="domain" description="Acyltransferase 3" evidence="2">
    <location>
        <begin position="9"/>
        <end position="345"/>
    </location>
</feature>
<evidence type="ECO:0000256" key="1">
    <source>
        <dbReference type="SAM" id="Phobius"/>
    </source>
</evidence>
<evidence type="ECO:0000313" key="3">
    <source>
        <dbReference type="EMBL" id="TGE28864.1"/>
    </source>
</evidence>
<dbReference type="Pfam" id="PF01757">
    <property type="entry name" value="Acyl_transf_3"/>
    <property type="match status" value="1"/>
</dbReference>
<organism evidence="3 4">
    <name type="scientific">Hymenobacter metallicola</name>
    <dbReference type="NCBI Taxonomy" id="2563114"/>
    <lineage>
        <taxon>Bacteria</taxon>
        <taxon>Pseudomonadati</taxon>
        <taxon>Bacteroidota</taxon>
        <taxon>Cytophagia</taxon>
        <taxon>Cytophagales</taxon>
        <taxon>Hymenobacteraceae</taxon>
        <taxon>Hymenobacter</taxon>
    </lineage>
</organism>
<feature type="transmembrane region" description="Helical" evidence="1">
    <location>
        <begin position="230"/>
        <end position="248"/>
    </location>
</feature>
<protein>
    <submittedName>
        <fullName evidence="3">Acyltransferase</fullName>
    </submittedName>
</protein>
<feature type="transmembrane region" description="Helical" evidence="1">
    <location>
        <begin position="163"/>
        <end position="181"/>
    </location>
</feature>
<keyword evidence="1" id="KW-0812">Transmembrane</keyword>
<keyword evidence="4" id="KW-1185">Reference proteome</keyword>
<dbReference type="AlphaFoldDB" id="A0A4Z0QGK1"/>
<keyword evidence="3" id="KW-0808">Transferase</keyword>